<evidence type="ECO:0000256" key="8">
    <source>
        <dbReference type="ARBA" id="ARBA00022989"/>
    </source>
</evidence>
<dbReference type="InterPro" id="IPR011009">
    <property type="entry name" value="Kinase-like_dom_sf"/>
</dbReference>
<evidence type="ECO:0000256" key="6">
    <source>
        <dbReference type="ARBA" id="ARBA00022777"/>
    </source>
</evidence>
<keyword evidence="6" id="KW-0418">Kinase</keyword>
<dbReference type="Pfam" id="PF00069">
    <property type="entry name" value="Pkinase"/>
    <property type="match status" value="1"/>
</dbReference>
<feature type="domain" description="Protein kinase" evidence="12">
    <location>
        <begin position="178"/>
        <end position="480"/>
    </location>
</feature>
<dbReference type="SUPFAM" id="SSF56112">
    <property type="entry name" value="Protein kinase-like (PK-like)"/>
    <property type="match status" value="1"/>
</dbReference>
<dbReference type="GO" id="GO:0004672">
    <property type="term" value="F:protein kinase activity"/>
    <property type="evidence" value="ECO:0007669"/>
    <property type="project" value="InterPro"/>
</dbReference>
<keyword evidence="9 11" id="KW-0472">Membrane</keyword>
<keyword evidence="2" id="KW-0808">Transferase</keyword>
<dbReference type="SUPFAM" id="SSF52058">
    <property type="entry name" value="L domain-like"/>
    <property type="match status" value="1"/>
</dbReference>
<evidence type="ECO:0000256" key="1">
    <source>
        <dbReference type="ARBA" id="ARBA00004167"/>
    </source>
</evidence>
<dbReference type="SMART" id="SM00220">
    <property type="entry name" value="S_TKc"/>
    <property type="match status" value="1"/>
</dbReference>
<name>A0AAD9X874_9ROSI</name>
<dbReference type="EMBL" id="JANJYI010000004">
    <property type="protein sequence ID" value="KAK2654542.1"/>
    <property type="molecule type" value="Genomic_DNA"/>
</dbReference>
<dbReference type="Gene3D" id="1.10.510.10">
    <property type="entry name" value="Transferase(Phosphotransferase) domain 1"/>
    <property type="match status" value="1"/>
</dbReference>
<evidence type="ECO:0000256" key="7">
    <source>
        <dbReference type="ARBA" id="ARBA00022840"/>
    </source>
</evidence>
<evidence type="ECO:0000256" key="5">
    <source>
        <dbReference type="ARBA" id="ARBA00022741"/>
    </source>
</evidence>
<dbReference type="Gene3D" id="3.30.200.20">
    <property type="entry name" value="Phosphorylase Kinase, domain 1"/>
    <property type="match status" value="1"/>
</dbReference>
<proteinExistence type="predicted"/>
<keyword evidence="4" id="KW-0732">Signal</keyword>
<dbReference type="Pfam" id="PF12819">
    <property type="entry name" value="Malectin_like"/>
    <property type="match status" value="1"/>
</dbReference>
<keyword evidence="7 10" id="KW-0067">ATP-binding</keyword>
<dbReference type="PROSITE" id="PS00107">
    <property type="entry name" value="PROTEIN_KINASE_ATP"/>
    <property type="match status" value="1"/>
</dbReference>
<dbReference type="FunFam" id="3.30.200.20:FF:000394">
    <property type="entry name" value="Leucine-rich repeat receptor-like protein kinase"/>
    <property type="match status" value="1"/>
</dbReference>
<protein>
    <recommendedName>
        <fullName evidence="12">Protein kinase domain-containing protein</fullName>
    </recommendedName>
</protein>
<evidence type="ECO:0000259" key="12">
    <source>
        <dbReference type="PROSITE" id="PS50011"/>
    </source>
</evidence>
<evidence type="ECO:0000256" key="9">
    <source>
        <dbReference type="ARBA" id="ARBA00023136"/>
    </source>
</evidence>
<keyword evidence="5 10" id="KW-0547">Nucleotide-binding</keyword>
<accession>A0AAD9X874</accession>
<evidence type="ECO:0000256" key="11">
    <source>
        <dbReference type="SAM" id="Phobius"/>
    </source>
</evidence>
<evidence type="ECO:0000256" key="10">
    <source>
        <dbReference type="PROSITE-ProRule" id="PRU10141"/>
    </source>
</evidence>
<reference evidence="13" key="1">
    <citation type="journal article" date="2023" name="Plant J.">
        <title>Genome sequences and population genomics provide insights into the demographic history, inbreeding, and mutation load of two 'living fossil' tree species of Dipteronia.</title>
        <authorList>
            <person name="Feng Y."/>
            <person name="Comes H.P."/>
            <person name="Chen J."/>
            <person name="Zhu S."/>
            <person name="Lu R."/>
            <person name="Zhang X."/>
            <person name="Li P."/>
            <person name="Qiu J."/>
            <person name="Olsen K.M."/>
            <person name="Qiu Y."/>
        </authorList>
    </citation>
    <scope>NUCLEOTIDE SEQUENCE</scope>
    <source>
        <strain evidence="13">KIB01</strain>
    </source>
</reference>
<keyword evidence="8 11" id="KW-1133">Transmembrane helix</keyword>
<dbReference type="PROSITE" id="PS50011">
    <property type="entry name" value="PROTEIN_KINASE_DOM"/>
    <property type="match status" value="1"/>
</dbReference>
<dbReference type="InterPro" id="IPR000719">
    <property type="entry name" value="Prot_kinase_dom"/>
</dbReference>
<dbReference type="Gene3D" id="3.80.10.10">
    <property type="entry name" value="Ribonuclease Inhibitor"/>
    <property type="match status" value="1"/>
</dbReference>
<evidence type="ECO:0000256" key="4">
    <source>
        <dbReference type="ARBA" id="ARBA00022729"/>
    </source>
</evidence>
<dbReference type="GO" id="GO:0016020">
    <property type="term" value="C:membrane"/>
    <property type="evidence" value="ECO:0007669"/>
    <property type="project" value="UniProtKB-SubCell"/>
</dbReference>
<dbReference type="InterPro" id="IPR017441">
    <property type="entry name" value="Protein_kinase_ATP_BS"/>
</dbReference>
<evidence type="ECO:0000256" key="2">
    <source>
        <dbReference type="ARBA" id="ARBA00022679"/>
    </source>
</evidence>
<dbReference type="GO" id="GO:0005524">
    <property type="term" value="F:ATP binding"/>
    <property type="evidence" value="ECO:0007669"/>
    <property type="project" value="UniProtKB-UniRule"/>
</dbReference>
<evidence type="ECO:0000256" key="3">
    <source>
        <dbReference type="ARBA" id="ARBA00022692"/>
    </source>
</evidence>
<dbReference type="PROSITE" id="PS00108">
    <property type="entry name" value="PROTEIN_KINASE_ST"/>
    <property type="match status" value="1"/>
</dbReference>
<gene>
    <name evidence="13" type="ORF">Ddye_014398</name>
</gene>
<keyword evidence="14" id="KW-1185">Reference proteome</keyword>
<comment type="subcellular location">
    <subcellularLocation>
        <location evidence="1">Membrane</location>
        <topology evidence="1">Single-pass membrane protein</topology>
    </subcellularLocation>
</comment>
<dbReference type="AlphaFoldDB" id="A0AAD9X874"/>
<sequence>MNIKTKYGVKNNWQGDPCAPIKYLWQGVNCSNFESNPPRIISLDLSNNSLTGPVPAFLLQLPFLTMLNLSGNDLKGSVPVGLIEKQKSGLLLLRLEGNPNLCLSGSCTEKKTKSMNVPVVASAVSISVLLIAILATLWIFFKRRKQAGNMDAQSNEMSDSFELKNRKFSHSDIVRLTNNFQTIIGKGGFGSVYYGCLDDTQVAVKMLSPSSIQGYKEFRAEVELLMRVHHKNLTSLVGYCDDGTNMGLIYEFMANGNLEMHILGFFFFFSFSFYFNKGLEYLHSGCKPPIVHRDLKPTNILLNEKFLAKIADFGLSRIFPFESETHVSTTVAGTPGYLDFDMNSAWRAVEVVMACVSQTSAERPTMNQVVINLNESLAIEKARTEDGRETERSIESMSLNLNYELLPSGFISINCGLSENSAYTDMKTGINYTSDVTFTETGVSYNISSEYIRDTLEQPFLTVRSFPEGRKNCYTLKPALGRIKFLIRAGFMYGNYDGQNKLPSFDLLLVADVCDSVELSDASTVLSKNIIAPPFAIGCWFNSQ</sequence>
<dbReference type="PANTHER" id="PTHR45631:SF202">
    <property type="entry name" value="SENESCENCE-INDUCED RECEPTOR-LIKE SERINE_THREONINE-PROTEIN KINASE"/>
    <property type="match status" value="1"/>
</dbReference>
<dbReference type="InterPro" id="IPR024788">
    <property type="entry name" value="Malectin-like_Carb-bd_dom"/>
</dbReference>
<dbReference type="PANTHER" id="PTHR45631">
    <property type="entry name" value="OS07G0107800 PROTEIN-RELATED"/>
    <property type="match status" value="1"/>
</dbReference>
<dbReference type="InterPro" id="IPR032675">
    <property type="entry name" value="LRR_dom_sf"/>
</dbReference>
<feature type="transmembrane region" description="Helical" evidence="11">
    <location>
        <begin position="119"/>
        <end position="141"/>
    </location>
</feature>
<evidence type="ECO:0000313" key="13">
    <source>
        <dbReference type="EMBL" id="KAK2654542.1"/>
    </source>
</evidence>
<keyword evidence="3 11" id="KW-0812">Transmembrane</keyword>
<comment type="caution">
    <text evidence="13">The sequence shown here is derived from an EMBL/GenBank/DDBJ whole genome shotgun (WGS) entry which is preliminary data.</text>
</comment>
<organism evidence="13 14">
    <name type="scientific">Dipteronia dyeriana</name>
    <dbReference type="NCBI Taxonomy" id="168575"/>
    <lineage>
        <taxon>Eukaryota</taxon>
        <taxon>Viridiplantae</taxon>
        <taxon>Streptophyta</taxon>
        <taxon>Embryophyta</taxon>
        <taxon>Tracheophyta</taxon>
        <taxon>Spermatophyta</taxon>
        <taxon>Magnoliopsida</taxon>
        <taxon>eudicotyledons</taxon>
        <taxon>Gunneridae</taxon>
        <taxon>Pentapetalae</taxon>
        <taxon>rosids</taxon>
        <taxon>malvids</taxon>
        <taxon>Sapindales</taxon>
        <taxon>Sapindaceae</taxon>
        <taxon>Hippocastanoideae</taxon>
        <taxon>Acereae</taxon>
        <taxon>Dipteronia</taxon>
    </lineage>
</organism>
<dbReference type="Proteomes" id="UP001280121">
    <property type="component" value="Unassembled WGS sequence"/>
</dbReference>
<feature type="binding site" evidence="10">
    <location>
        <position position="205"/>
    </location>
    <ligand>
        <name>ATP</name>
        <dbReference type="ChEBI" id="CHEBI:30616"/>
    </ligand>
</feature>
<evidence type="ECO:0000313" key="14">
    <source>
        <dbReference type="Proteomes" id="UP001280121"/>
    </source>
</evidence>
<dbReference type="InterPro" id="IPR008271">
    <property type="entry name" value="Ser/Thr_kinase_AS"/>
</dbReference>